<evidence type="ECO:0000313" key="2">
    <source>
        <dbReference type="Proteomes" id="UP001143910"/>
    </source>
</evidence>
<sequence>MCLYTKSADGISMAFLFVWMLGDVTNLLGAFFTHLAPTAVALACYFCVADCVLITQCLYYNNLNHRKAARVERHAQTTEESPLLARRNSSPTRATESRRRSSHASQNNKSTIGDDVLDTKPWLQNLISLISVYAIGFLGWFISYKAGAWRSADPAPPADPEADRTTLEFIGLMLGYASAFFYLAARIPQIVKNHREKSCEGLALLFFLLSLTGNATYGISLVTYSQDKKYLLNAIPWLLGSVGTIFEDSIIFIQFHIYANNMRGSNSSV</sequence>
<keyword evidence="2" id="KW-1185">Reference proteome</keyword>
<proteinExistence type="predicted"/>
<reference evidence="1" key="1">
    <citation type="submission" date="2022-08" db="EMBL/GenBank/DDBJ databases">
        <title>Genome Sequence of Lecanicillium fungicola.</title>
        <authorList>
            <person name="Buettner E."/>
        </authorList>
    </citation>
    <scope>NUCLEOTIDE SEQUENCE</scope>
    <source>
        <strain evidence="1">Babe33</strain>
    </source>
</reference>
<gene>
    <name evidence="1" type="ORF">NQ176_g3406</name>
</gene>
<evidence type="ECO:0000313" key="1">
    <source>
        <dbReference type="EMBL" id="KAJ2979175.1"/>
    </source>
</evidence>
<name>A0ACC1NIN5_9HYPO</name>
<protein>
    <submittedName>
        <fullName evidence="1">Uncharacterized protein</fullName>
    </submittedName>
</protein>
<dbReference type="EMBL" id="JANJQO010000308">
    <property type="protein sequence ID" value="KAJ2979175.1"/>
    <property type="molecule type" value="Genomic_DNA"/>
</dbReference>
<accession>A0ACC1NIN5</accession>
<organism evidence="1 2">
    <name type="scientific">Zarea fungicola</name>
    <dbReference type="NCBI Taxonomy" id="93591"/>
    <lineage>
        <taxon>Eukaryota</taxon>
        <taxon>Fungi</taxon>
        <taxon>Dikarya</taxon>
        <taxon>Ascomycota</taxon>
        <taxon>Pezizomycotina</taxon>
        <taxon>Sordariomycetes</taxon>
        <taxon>Hypocreomycetidae</taxon>
        <taxon>Hypocreales</taxon>
        <taxon>Cordycipitaceae</taxon>
        <taxon>Zarea</taxon>
    </lineage>
</organism>
<dbReference type="Proteomes" id="UP001143910">
    <property type="component" value="Unassembled WGS sequence"/>
</dbReference>
<comment type="caution">
    <text evidence="1">The sequence shown here is derived from an EMBL/GenBank/DDBJ whole genome shotgun (WGS) entry which is preliminary data.</text>
</comment>